<accession>A0A0E9WD48</accession>
<organism evidence="1">
    <name type="scientific">Anguilla anguilla</name>
    <name type="common">European freshwater eel</name>
    <name type="synonym">Muraena anguilla</name>
    <dbReference type="NCBI Taxonomy" id="7936"/>
    <lineage>
        <taxon>Eukaryota</taxon>
        <taxon>Metazoa</taxon>
        <taxon>Chordata</taxon>
        <taxon>Craniata</taxon>
        <taxon>Vertebrata</taxon>
        <taxon>Euteleostomi</taxon>
        <taxon>Actinopterygii</taxon>
        <taxon>Neopterygii</taxon>
        <taxon>Teleostei</taxon>
        <taxon>Anguilliformes</taxon>
        <taxon>Anguillidae</taxon>
        <taxon>Anguilla</taxon>
    </lineage>
</organism>
<name>A0A0E9WD48_ANGAN</name>
<evidence type="ECO:0000313" key="1">
    <source>
        <dbReference type="EMBL" id="JAH87418.1"/>
    </source>
</evidence>
<reference evidence="1" key="1">
    <citation type="submission" date="2014-11" db="EMBL/GenBank/DDBJ databases">
        <authorList>
            <person name="Amaro Gonzalez C."/>
        </authorList>
    </citation>
    <scope>NUCLEOTIDE SEQUENCE</scope>
</reference>
<proteinExistence type="predicted"/>
<sequence>MASSMISPRRTMSCFSPSILLSAACTASRYLKCSSISLSTFSQSFSVNLLRSRDLCWAFRFLSIEAMMEQTCSSCSLSDTPAFLIFLGVFMNSGKMVLKPRMSTNLWQLSEPSGPIMPWSRTLSALMRDIFFSLSMRFIS</sequence>
<reference evidence="1" key="2">
    <citation type="journal article" date="2015" name="Fish Shellfish Immunol.">
        <title>Early steps in the European eel (Anguilla anguilla)-Vibrio vulnificus interaction in the gills: Role of the RtxA13 toxin.</title>
        <authorList>
            <person name="Callol A."/>
            <person name="Pajuelo D."/>
            <person name="Ebbesson L."/>
            <person name="Teles M."/>
            <person name="MacKenzie S."/>
            <person name="Amaro C."/>
        </authorList>
    </citation>
    <scope>NUCLEOTIDE SEQUENCE</scope>
</reference>
<dbReference type="AlphaFoldDB" id="A0A0E9WD48"/>
<protein>
    <submittedName>
        <fullName evidence="1">Uncharacterized protein</fullName>
    </submittedName>
</protein>
<dbReference type="EMBL" id="GBXM01021159">
    <property type="protein sequence ID" value="JAH87418.1"/>
    <property type="molecule type" value="Transcribed_RNA"/>
</dbReference>